<dbReference type="RefSeq" id="WP_265788773.1">
    <property type="nucleotide sequence ID" value="NZ_BAABRS010000001.1"/>
</dbReference>
<name>A0ABT3PXT6_9BACT</name>
<feature type="transmembrane region" description="Helical" evidence="1">
    <location>
        <begin position="86"/>
        <end position="105"/>
    </location>
</feature>
<organism evidence="2 3">
    <name type="scientific">Fodinibius salicampi</name>
    <dbReference type="NCBI Taxonomy" id="1920655"/>
    <lineage>
        <taxon>Bacteria</taxon>
        <taxon>Pseudomonadati</taxon>
        <taxon>Balneolota</taxon>
        <taxon>Balneolia</taxon>
        <taxon>Balneolales</taxon>
        <taxon>Balneolaceae</taxon>
        <taxon>Fodinibius</taxon>
    </lineage>
</organism>
<feature type="transmembrane region" description="Helical" evidence="1">
    <location>
        <begin position="33"/>
        <end position="53"/>
    </location>
</feature>
<reference evidence="2 3" key="1">
    <citation type="submission" date="2021-11" db="EMBL/GenBank/DDBJ databases">
        <title>Aliifidinibius sp. nov., a new bacterium isolated from saline soil.</title>
        <authorList>
            <person name="Galisteo C."/>
            <person name="De La Haba R."/>
            <person name="Sanchez-Porro C."/>
            <person name="Ventosa A."/>
        </authorList>
    </citation>
    <scope>NUCLEOTIDE SEQUENCE [LARGE SCALE GENOMIC DNA]</scope>
    <source>
        <strain evidence="2 3">KACC 190600</strain>
    </source>
</reference>
<proteinExistence type="predicted"/>
<gene>
    <name evidence="2" type="ORF">LQ318_07075</name>
</gene>
<evidence type="ECO:0008006" key="4">
    <source>
        <dbReference type="Google" id="ProtNLM"/>
    </source>
</evidence>
<sequence>MTYKNHHGAVMKLLLIIGSALSFFAIADLPMGYYTFLRIYLTLVAGYMAFILYSEAGKVNGWIIMFGITAIIFNPIIPVYLHDESIWAVIDIAVGLLFAVTAFRIQSIQG</sequence>
<evidence type="ECO:0000313" key="2">
    <source>
        <dbReference type="EMBL" id="MCW9712662.1"/>
    </source>
</evidence>
<protein>
    <recommendedName>
        <fullName evidence="4">SPW repeat-containing protein</fullName>
    </recommendedName>
</protein>
<evidence type="ECO:0000313" key="3">
    <source>
        <dbReference type="Proteomes" id="UP001207337"/>
    </source>
</evidence>
<dbReference type="Pfam" id="PF20619">
    <property type="entry name" value="DUF6804"/>
    <property type="match status" value="1"/>
</dbReference>
<feature type="transmembrane region" description="Helical" evidence="1">
    <location>
        <begin position="9"/>
        <end position="27"/>
    </location>
</feature>
<feature type="transmembrane region" description="Helical" evidence="1">
    <location>
        <begin position="60"/>
        <end position="80"/>
    </location>
</feature>
<keyword evidence="1" id="KW-0812">Transmembrane</keyword>
<accession>A0ABT3PXT6</accession>
<keyword evidence="1" id="KW-1133">Transmembrane helix</keyword>
<dbReference type="EMBL" id="JAJNDC010000001">
    <property type="protein sequence ID" value="MCW9712662.1"/>
    <property type="molecule type" value="Genomic_DNA"/>
</dbReference>
<evidence type="ECO:0000256" key="1">
    <source>
        <dbReference type="SAM" id="Phobius"/>
    </source>
</evidence>
<dbReference type="Proteomes" id="UP001207337">
    <property type="component" value="Unassembled WGS sequence"/>
</dbReference>
<dbReference type="InterPro" id="IPR046548">
    <property type="entry name" value="DUF6804"/>
</dbReference>
<keyword evidence="3" id="KW-1185">Reference proteome</keyword>
<keyword evidence="1" id="KW-0472">Membrane</keyword>
<comment type="caution">
    <text evidence="2">The sequence shown here is derived from an EMBL/GenBank/DDBJ whole genome shotgun (WGS) entry which is preliminary data.</text>
</comment>